<feature type="transmembrane region" description="Helical" evidence="1">
    <location>
        <begin position="53"/>
        <end position="74"/>
    </location>
</feature>
<reference evidence="3" key="2">
    <citation type="submission" date="2018-03" db="EMBL/GenBank/DDBJ databases">
        <authorList>
            <person name="Keele B.F."/>
        </authorList>
    </citation>
    <scope>NUCLEOTIDE SEQUENCE</scope>
    <source>
        <strain evidence="3">SNUC 2204</strain>
    </source>
</reference>
<evidence type="ECO:0000313" key="4">
    <source>
        <dbReference type="EMBL" id="QRO85100.1"/>
    </source>
</evidence>
<dbReference type="Proteomes" id="UP000627155">
    <property type="component" value="Chromosome"/>
</dbReference>
<evidence type="ECO:0000313" key="5">
    <source>
        <dbReference type="Proteomes" id="UP000241209"/>
    </source>
</evidence>
<evidence type="ECO:0000259" key="2">
    <source>
        <dbReference type="Pfam" id="PF14145"/>
    </source>
</evidence>
<dbReference type="RefSeq" id="WP_103323473.1">
    <property type="nucleotide sequence ID" value="NZ_BMDF01000002.1"/>
</dbReference>
<dbReference type="AlphaFoldDB" id="A0A2T4PUW5"/>
<evidence type="ECO:0000313" key="6">
    <source>
        <dbReference type="Proteomes" id="UP000627155"/>
    </source>
</evidence>
<protein>
    <submittedName>
        <fullName evidence="4">YrhK family protein</fullName>
    </submittedName>
</protein>
<dbReference type="EMBL" id="PZFK01000007">
    <property type="protein sequence ID" value="PTI30238.1"/>
    <property type="molecule type" value="Genomic_DNA"/>
</dbReference>
<proteinExistence type="predicted"/>
<evidence type="ECO:0000256" key="1">
    <source>
        <dbReference type="SAM" id="Phobius"/>
    </source>
</evidence>
<keyword evidence="6" id="KW-1185">Reference proteome</keyword>
<keyword evidence="1" id="KW-1133">Transmembrane helix</keyword>
<name>A0A2T4PUW5_9STAP</name>
<sequence length="87" mass="10211">MYTDNKKELEFNIFNIDIKVVTFYKFLYQVNDIILAMFFIVGSFLFFNESTTFAGTVLFVIGSFQMLIRPLIAISRDIHISKIKKNK</sequence>
<dbReference type="InterPro" id="IPR025424">
    <property type="entry name" value="YrhK_domain"/>
</dbReference>
<keyword evidence="1" id="KW-0812">Transmembrane</keyword>
<dbReference type="OrthoDB" id="2135402at2"/>
<organism evidence="3 5">
    <name type="scientific">Mammaliicoccus vitulinus</name>
    <dbReference type="NCBI Taxonomy" id="71237"/>
    <lineage>
        <taxon>Bacteria</taxon>
        <taxon>Bacillati</taxon>
        <taxon>Bacillota</taxon>
        <taxon>Bacilli</taxon>
        <taxon>Bacillales</taxon>
        <taxon>Staphylococcaceae</taxon>
        <taxon>Mammaliicoccus</taxon>
    </lineage>
</organism>
<dbReference type="GeneID" id="64116059"/>
<feature type="domain" description="YrhK" evidence="2">
    <location>
        <begin position="24"/>
        <end position="78"/>
    </location>
</feature>
<gene>
    <name evidence="3" type="ORF">BU072_04900</name>
    <name evidence="4" type="ORF">I6J37_13130</name>
</gene>
<reference evidence="3 5" key="1">
    <citation type="journal article" date="2016" name="Front. Microbiol.">
        <title>Comprehensive Phylogenetic Analysis of Bovine Non-aureus Staphylococci Species Based on Whole-Genome Sequencing.</title>
        <authorList>
            <person name="Naushad S."/>
            <person name="Barkema H.W."/>
            <person name="Luby C."/>
            <person name="Condas L.A."/>
            <person name="Nobrega D.B."/>
            <person name="Carson D.A."/>
            <person name="De Buck J."/>
        </authorList>
    </citation>
    <scope>NUCLEOTIDE SEQUENCE [LARGE SCALE GENOMIC DNA]</scope>
    <source>
        <strain evidence="3 5">SNUC 2204</strain>
    </source>
</reference>
<accession>A0A2T4PUW5</accession>
<evidence type="ECO:0000313" key="3">
    <source>
        <dbReference type="EMBL" id="PTI30238.1"/>
    </source>
</evidence>
<dbReference type="Pfam" id="PF14145">
    <property type="entry name" value="YrhK"/>
    <property type="match status" value="1"/>
</dbReference>
<reference evidence="4 6" key="3">
    <citation type="submission" date="2021-02" db="EMBL/GenBank/DDBJ databases">
        <title>FDA dAtabase for Regulatory Grade micrObial Sequences (FDA-ARGOS): Supporting development and validation of Infectious Disease Dx tests.</title>
        <authorList>
            <person name="Sproer C."/>
            <person name="Gronow S."/>
            <person name="Severitt S."/>
            <person name="Schroder I."/>
            <person name="Tallon L."/>
            <person name="Sadzewicz L."/>
            <person name="Zhao X."/>
            <person name="Boylan J."/>
            <person name="Ott S."/>
            <person name="Bowen H."/>
            <person name="Vavikolanu K."/>
            <person name="Mehta A."/>
            <person name="Aluvathingal J."/>
            <person name="Nadendla S."/>
            <person name="Lowell S."/>
            <person name="Myers T."/>
            <person name="Yan Y."/>
            <person name="Sichtig H."/>
        </authorList>
    </citation>
    <scope>NUCLEOTIDE SEQUENCE [LARGE SCALE GENOMIC DNA]</scope>
    <source>
        <strain evidence="4 6">FDAARGOS_1207</strain>
    </source>
</reference>
<dbReference type="Proteomes" id="UP000241209">
    <property type="component" value="Unassembled WGS sequence"/>
</dbReference>
<feature type="transmembrane region" description="Helical" evidence="1">
    <location>
        <begin position="26"/>
        <end position="47"/>
    </location>
</feature>
<dbReference type="EMBL" id="CP069486">
    <property type="protein sequence ID" value="QRO85100.1"/>
    <property type="molecule type" value="Genomic_DNA"/>
</dbReference>
<keyword evidence="1" id="KW-0472">Membrane</keyword>